<dbReference type="GO" id="GO:0004540">
    <property type="term" value="F:RNA nuclease activity"/>
    <property type="evidence" value="ECO:0007669"/>
    <property type="project" value="InterPro"/>
</dbReference>
<keyword evidence="7" id="KW-0378">Hydrolase</keyword>
<dbReference type="GO" id="GO:0006364">
    <property type="term" value="P:rRNA processing"/>
    <property type="evidence" value="ECO:0007669"/>
    <property type="project" value="TreeGrafter"/>
</dbReference>
<keyword evidence="9" id="KW-0694">RNA-binding</keyword>
<dbReference type="GO" id="GO:0005737">
    <property type="term" value="C:cytoplasm"/>
    <property type="evidence" value="ECO:0007669"/>
    <property type="project" value="TreeGrafter"/>
</dbReference>
<keyword evidence="5" id="KW-0479">Metal-binding</keyword>
<evidence type="ECO:0000256" key="9">
    <source>
        <dbReference type="ARBA" id="ARBA00022884"/>
    </source>
</evidence>
<proteinExistence type="predicted"/>
<evidence type="ECO:0000256" key="5">
    <source>
        <dbReference type="ARBA" id="ARBA00022723"/>
    </source>
</evidence>
<dbReference type="AlphaFoldDB" id="A0A3B0TKT6"/>
<gene>
    <name evidence="12" type="ORF">MNBD_ALPHA01-1520</name>
</gene>
<reference evidence="12" key="1">
    <citation type="submission" date="2018-06" db="EMBL/GenBank/DDBJ databases">
        <authorList>
            <person name="Zhirakovskaya E."/>
        </authorList>
    </citation>
    <scope>NUCLEOTIDE SEQUENCE</scope>
</reference>
<evidence type="ECO:0000256" key="6">
    <source>
        <dbReference type="ARBA" id="ARBA00022759"/>
    </source>
</evidence>
<dbReference type="GO" id="GO:0046872">
    <property type="term" value="F:metal ion binding"/>
    <property type="evidence" value="ECO:0007669"/>
    <property type="project" value="UniProtKB-KW"/>
</dbReference>
<dbReference type="SMART" id="SM00316">
    <property type="entry name" value="S1"/>
    <property type="match status" value="1"/>
</dbReference>
<evidence type="ECO:0000256" key="2">
    <source>
        <dbReference type="ARBA" id="ARBA00022475"/>
    </source>
</evidence>
<dbReference type="GO" id="GO:0016787">
    <property type="term" value="F:hydrolase activity"/>
    <property type="evidence" value="ECO:0007669"/>
    <property type="project" value="UniProtKB-KW"/>
</dbReference>
<feature type="domain" description="S1 motif" evidence="11">
    <location>
        <begin position="39"/>
        <end position="113"/>
    </location>
</feature>
<comment type="cofactor">
    <cofactor evidence="1">
        <name>Mg(2+)</name>
        <dbReference type="ChEBI" id="CHEBI:18420"/>
    </cofactor>
</comment>
<evidence type="ECO:0000256" key="4">
    <source>
        <dbReference type="ARBA" id="ARBA00022722"/>
    </source>
</evidence>
<dbReference type="PANTHER" id="PTHR30001">
    <property type="entry name" value="RIBONUCLEASE"/>
    <property type="match status" value="1"/>
</dbReference>
<keyword evidence="10" id="KW-0472">Membrane</keyword>
<keyword evidence="2" id="KW-1003">Cell membrane</keyword>
<evidence type="ECO:0000256" key="10">
    <source>
        <dbReference type="ARBA" id="ARBA00023136"/>
    </source>
</evidence>
<name>A0A3B0TKT6_9ZZZZ</name>
<dbReference type="Pfam" id="PF10150">
    <property type="entry name" value="RNase_E_G"/>
    <property type="match status" value="1"/>
</dbReference>
<dbReference type="CDD" id="cd04453">
    <property type="entry name" value="S1_RNase_E"/>
    <property type="match status" value="1"/>
</dbReference>
<organism evidence="12">
    <name type="scientific">hydrothermal vent metagenome</name>
    <dbReference type="NCBI Taxonomy" id="652676"/>
    <lineage>
        <taxon>unclassified sequences</taxon>
        <taxon>metagenomes</taxon>
        <taxon>ecological metagenomes</taxon>
    </lineage>
</organism>
<dbReference type="Gene3D" id="2.40.50.140">
    <property type="entry name" value="Nucleic acid-binding proteins"/>
    <property type="match status" value="1"/>
</dbReference>
<dbReference type="SUPFAM" id="SSF50249">
    <property type="entry name" value="Nucleic acid-binding proteins"/>
    <property type="match status" value="1"/>
</dbReference>
<keyword evidence="8" id="KW-0460">Magnesium</keyword>
<dbReference type="InterPro" id="IPR003029">
    <property type="entry name" value="S1_domain"/>
</dbReference>
<accession>A0A3B0TKT6</accession>
<evidence type="ECO:0000256" key="1">
    <source>
        <dbReference type="ARBA" id="ARBA00001946"/>
    </source>
</evidence>
<dbReference type="PANTHER" id="PTHR30001:SF1">
    <property type="entry name" value="RIBONUCLEASE E_G-LIKE PROTEIN, CHLOROPLASTIC"/>
    <property type="match status" value="1"/>
</dbReference>
<evidence type="ECO:0000256" key="3">
    <source>
        <dbReference type="ARBA" id="ARBA00022519"/>
    </source>
</evidence>
<dbReference type="InterPro" id="IPR004659">
    <property type="entry name" value="RNase_E/G"/>
</dbReference>
<keyword evidence="3" id="KW-0997">Cell inner membrane</keyword>
<sequence>MSSEILINSAIGEMRLAHLENGRPVEIRLFRDHDQSLVGAIYYGRVTSLSREFQAAFVELPQGLSGFLPLSLLPKRPGKKPQDLTSLLHEGQKIIVQVTADASSDKSVKLTGRIEIISSALILHPFREGAFVSSRIKNPKRREELKNFGNSLDLKGMGLTLRTEAEQLSPDDLQKTASHLIRHWVRAVENREKKKIPFLLAQNPDSLRQIMREYGSSRHDSIIFDQPAALKSAQSWAGEFAPDLLSRMTLYQGTATLFEEFGVEEELDRLFDRKIPLRSGAWITIEQTEALIAIDVNMGNARLHNDPSKQRFAVNSEAAREIFRQIRLRGLSGIIVIDFINMSGSGKTGRKSSHKSDISNLLGVIDNLVLDDPIQVQRSNMSAFGLLELTRKGRHRSLNHQLLTQSEPRA</sequence>
<dbReference type="GO" id="GO:0003723">
    <property type="term" value="F:RNA binding"/>
    <property type="evidence" value="ECO:0007669"/>
    <property type="project" value="UniProtKB-KW"/>
</dbReference>
<evidence type="ECO:0000313" key="12">
    <source>
        <dbReference type="EMBL" id="VAW07646.1"/>
    </source>
</evidence>
<evidence type="ECO:0000259" key="11">
    <source>
        <dbReference type="PROSITE" id="PS50126"/>
    </source>
</evidence>
<dbReference type="PROSITE" id="PS50126">
    <property type="entry name" value="S1"/>
    <property type="match status" value="1"/>
</dbReference>
<dbReference type="EMBL" id="UOEJ01000281">
    <property type="protein sequence ID" value="VAW07646.1"/>
    <property type="molecule type" value="Genomic_DNA"/>
</dbReference>
<keyword evidence="4" id="KW-0540">Nuclease</keyword>
<feature type="non-terminal residue" evidence="12">
    <location>
        <position position="410"/>
    </location>
</feature>
<evidence type="ECO:0000256" key="8">
    <source>
        <dbReference type="ARBA" id="ARBA00022842"/>
    </source>
</evidence>
<evidence type="ECO:0000256" key="7">
    <source>
        <dbReference type="ARBA" id="ARBA00022801"/>
    </source>
</evidence>
<dbReference type="InterPro" id="IPR019307">
    <property type="entry name" value="RNA-bd_AU-1/RNase_E/G"/>
</dbReference>
<dbReference type="Pfam" id="PF00575">
    <property type="entry name" value="S1"/>
    <property type="match status" value="1"/>
</dbReference>
<dbReference type="InterPro" id="IPR012340">
    <property type="entry name" value="NA-bd_OB-fold"/>
</dbReference>
<dbReference type="GO" id="GO:0004519">
    <property type="term" value="F:endonuclease activity"/>
    <property type="evidence" value="ECO:0007669"/>
    <property type="project" value="UniProtKB-KW"/>
</dbReference>
<protein>
    <submittedName>
        <fullName evidence="12">Ribonuclease G</fullName>
    </submittedName>
</protein>
<keyword evidence="6" id="KW-0255">Endonuclease</keyword>